<keyword evidence="2" id="KW-0808">Transferase</keyword>
<comment type="caution">
    <text evidence="4">The sequence shown here is derived from an EMBL/GenBank/DDBJ whole genome shotgun (WGS) entry which is preliminary data.</text>
</comment>
<reference evidence="5" key="1">
    <citation type="journal article" date="2019" name="Int. J. Syst. Evol. Microbiol.">
        <title>The Global Catalogue of Microorganisms (GCM) 10K type strain sequencing project: providing services to taxonomists for standard genome sequencing and annotation.</title>
        <authorList>
            <consortium name="The Broad Institute Genomics Platform"/>
            <consortium name="The Broad Institute Genome Sequencing Center for Infectious Disease"/>
            <person name="Wu L."/>
            <person name="Ma J."/>
        </authorList>
    </citation>
    <scope>NUCLEOTIDE SEQUENCE [LARGE SCALE GENOMIC DNA]</scope>
    <source>
        <strain evidence="5">JCM 17939</strain>
    </source>
</reference>
<dbReference type="Pfam" id="PF13579">
    <property type="entry name" value="Glyco_trans_4_4"/>
    <property type="match status" value="1"/>
</dbReference>
<dbReference type="EMBL" id="BAABHK010000001">
    <property type="protein sequence ID" value="GAA4619729.1"/>
    <property type="molecule type" value="Genomic_DNA"/>
</dbReference>
<organism evidence="4 5">
    <name type="scientific">Actinoallomurus vinaceus</name>
    <dbReference type="NCBI Taxonomy" id="1080074"/>
    <lineage>
        <taxon>Bacteria</taxon>
        <taxon>Bacillati</taxon>
        <taxon>Actinomycetota</taxon>
        <taxon>Actinomycetes</taxon>
        <taxon>Streptosporangiales</taxon>
        <taxon>Thermomonosporaceae</taxon>
        <taxon>Actinoallomurus</taxon>
    </lineage>
</organism>
<dbReference type="PANTHER" id="PTHR45947:SF3">
    <property type="entry name" value="SULFOQUINOVOSYL TRANSFERASE SQD2"/>
    <property type="match status" value="1"/>
</dbReference>
<name>A0ABP8U112_9ACTN</name>
<dbReference type="InterPro" id="IPR028098">
    <property type="entry name" value="Glyco_trans_4-like_N"/>
</dbReference>
<evidence type="ECO:0000256" key="2">
    <source>
        <dbReference type="ARBA" id="ARBA00022679"/>
    </source>
</evidence>
<evidence type="ECO:0000313" key="5">
    <source>
        <dbReference type="Proteomes" id="UP001501442"/>
    </source>
</evidence>
<proteinExistence type="predicted"/>
<feature type="domain" description="Glycosyltransferase subfamily 4-like N-terminal" evidence="3">
    <location>
        <begin position="38"/>
        <end position="153"/>
    </location>
</feature>
<evidence type="ECO:0000259" key="3">
    <source>
        <dbReference type="Pfam" id="PF13579"/>
    </source>
</evidence>
<keyword evidence="1" id="KW-0328">Glycosyltransferase</keyword>
<evidence type="ECO:0000313" key="4">
    <source>
        <dbReference type="EMBL" id="GAA4619729.1"/>
    </source>
</evidence>
<evidence type="ECO:0000256" key="1">
    <source>
        <dbReference type="ARBA" id="ARBA00022676"/>
    </source>
</evidence>
<keyword evidence="5" id="KW-1185">Reference proteome</keyword>
<dbReference type="SUPFAM" id="SSF53756">
    <property type="entry name" value="UDP-Glycosyltransferase/glycogen phosphorylase"/>
    <property type="match status" value="1"/>
</dbReference>
<accession>A0ABP8U112</accession>
<dbReference type="PANTHER" id="PTHR45947">
    <property type="entry name" value="SULFOQUINOVOSYL TRANSFERASE SQD2"/>
    <property type="match status" value="1"/>
</dbReference>
<dbReference type="RefSeq" id="WP_345428134.1">
    <property type="nucleotide sequence ID" value="NZ_BAABHK010000001.1"/>
</dbReference>
<dbReference type="InterPro" id="IPR050194">
    <property type="entry name" value="Glycosyltransferase_grp1"/>
</dbReference>
<sequence length="360" mass="38588">MTRTVSISLVTLGDPLAMTGGYLYHRRMAELAPAYDARLTFASFPSVAFPLPALAARRVLRTVRDQRPDVMLIDSICAAFLAPVRMPPGLPVAAILHQPPGGIDHGRPRALAQAVLDRWTYRRAARLLVASEPLGAELARQGFGDRLVVVPPGRDVPEPPPGPAADLRAGTGAALLCVANWLPRKGVLDLLDAVAALPDGAARLHLAGDEDADPAYAARVRRRLGERDLAGRVIRHGRLPKEEVARLYRDADVFVLPSLREPYGTVYGEAMAAGLSVVGWRAGNLPHLARDGREGLIVEPGDVPALTAALARLCADAGLRDRLAAAARLRAEEFPTWEDSAAVFFGTLRELTPERPAGPT</sequence>
<protein>
    <submittedName>
        <fullName evidence="4">Glycosyltransferase</fullName>
    </submittedName>
</protein>
<gene>
    <name evidence="4" type="ORF">GCM10023196_000900</name>
</gene>
<dbReference type="Proteomes" id="UP001501442">
    <property type="component" value="Unassembled WGS sequence"/>
</dbReference>
<dbReference type="Gene3D" id="3.40.50.2000">
    <property type="entry name" value="Glycogen Phosphorylase B"/>
    <property type="match status" value="2"/>
</dbReference>
<dbReference type="Pfam" id="PF13692">
    <property type="entry name" value="Glyco_trans_1_4"/>
    <property type="match status" value="1"/>
</dbReference>